<dbReference type="GO" id="GO:0008168">
    <property type="term" value="F:methyltransferase activity"/>
    <property type="evidence" value="ECO:0007669"/>
    <property type="project" value="UniProtKB-KW"/>
</dbReference>
<evidence type="ECO:0000256" key="9">
    <source>
        <dbReference type="ARBA" id="ARBA00029803"/>
    </source>
</evidence>
<evidence type="ECO:0000256" key="7">
    <source>
        <dbReference type="ARBA" id="ARBA00023054"/>
    </source>
</evidence>
<evidence type="ECO:0000259" key="10">
    <source>
        <dbReference type="PROSITE" id="PS51675"/>
    </source>
</evidence>
<evidence type="ECO:0000256" key="2">
    <source>
        <dbReference type="ARBA" id="ARBA00022603"/>
    </source>
</evidence>
<dbReference type="PANTHER" id="PTHR13563">
    <property type="entry name" value="TRNA (GUANINE-9-) METHYLTRANSFERASE"/>
    <property type="match status" value="1"/>
</dbReference>
<evidence type="ECO:0000313" key="12">
    <source>
        <dbReference type="Proteomes" id="UP001176961"/>
    </source>
</evidence>
<protein>
    <recommendedName>
        <fullName evidence="9">RNA (guanine-9-)-methyltransferase domain-containing protein 1</fullName>
    </recommendedName>
</protein>
<dbReference type="Proteomes" id="UP001176961">
    <property type="component" value="Unassembled WGS sequence"/>
</dbReference>
<evidence type="ECO:0000256" key="3">
    <source>
        <dbReference type="ARBA" id="ARBA00022679"/>
    </source>
</evidence>
<proteinExistence type="predicted"/>
<dbReference type="InterPro" id="IPR025812">
    <property type="entry name" value="Trm10_C_MTase_dom"/>
</dbReference>
<comment type="subcellular location">
    <subcellularLocation>
        <location evidence="1">Mitochondrion</location>
    </subcellularLocation>
</comment>
<keyword evidence="8" id="KW-0496">Mitochondrion</keyword>
<reference evidence="11" key="1">
    <citation type="submission" date="2023-07" db="EMBL/GenBank/DDBJ databases">
        <authorList>
            <consortium name="CYATHOMIX"/>
        </authorList>
    </citation>
    <scope>NUCLEOTIDE SEQUENCE</scope>
    <source>
        <strain evidence="11">N/A</strain>
    </source>
</reference>
<dbReference type="PANTHER" id="PTHR13563:SF5">
    <property type="entry name" value="TRNA METHYLTRANSFERASE 10 HOMOLOG C"/>
    <property type="match status" value="1"/>
</dbReference>
<keyword evidence="4" id="KW-0949">S-adenosyl-L-methionine</keyword>
<evidence type="ECO:0000313" key="11">
    <source>
        <dbReference type="EMBL" id="CAJ0602946.1"/>
    </source>
</evidence>
<organism evidence="11 12">
    <name type="scientific">Cylicocyclus nassatus</name>
    <name type="common">Nematode worm</name>
    <dbReference type="NCBI Taxonomy" id="53992"/>
    <lineage>
        <taxon>Eukaryota</taxon>
        <taxon>Metazoa</taxon>
        <taxon>Ecdysozoa</taxon>
        <taxon>Nematoda</taxon>
        <taxon>Chromadorea</taxon>
        <taxon>Rhabditida</taxon>
        <taxon>Rhabditina</taxon>
        <taxon>Rhabditomorpha</taxon>
        <taxon>Strongyloidea</taxon>
        <taxon>Strongylidae</taxon>
        <taxon>Cylicocyclus</taxon>
    </lineage>
</organism>
<dbReference type="EMBL" id="CATQJL010000305">
    <property type="protein sequence ID" value="CAJ0602946.1"/>
    <property type="molecule type" value="Genomic_DNA"/>
</dbReference>
<evidence type="ECO:0000256" key="5">
    <source>
        <dbReference type="ARBA" id="ARBA00022694"/>
    </source>
</evidence>
<keyword evidence="6" id="KW-0809">Transit peptide</keyword>
<accession>A0AA36M920</accession>
<dbReference type="GO" id="GO:0070131">
    <property type="term" value="P:positive regulation of mitochondrial translation"/>
    <property type="evidence" value="ECO:0007669"/>
    <property type="project" value="TreeGrafter"/>
</dbReference>
<dbReference type="GO" id="GO:0032259">
    <property type="term" value="P:methylation"/>
    <property type="evidence" value="ECO:0007669"/>
    <property type="project" value="UniProtKB-KW"/>
</dbReference>
<dbReference type="CDD" id="cd18102">
    <property type="entry name" value="Trm10_MRRP1"/>
    <property type="match status" value="1"/>
</dbReference>
<dbReference type="GO" id="GO:0005654">
    <property type="term" value="C:nucleoplasm"/>
    <property type="evidence" value="ECO:0007669"/>
    <property type="project" value="TreeGrafter"/>
</dbReference>
<dbReference type="AlphaFoldDB" id="A0AA36M920"/>
<dbReference type="GO" id="GO:0097745">
    <property type="term" value="P:mitochondrial tRNA 5'-end processing"/>
    <property type="evidence" value="ECO:0007669"/>
    <property type="project" value="TreeGrafter"/>
</dbReference>
<evidence type="ECO:0000256" key="4">
    <source>
        <dbReference type="ARBA" id="ARBA00022691"/>
    </source>
</evidence>
<keyword evidence="5" id="KW-0819">tRNA processing</keyword>
<evidence type="ECO:0000256" key="6">
    <source>
        <dbReference type="ARBA" id="ARBA00022946"/>
    </source>
</evidence>
<dbReference type="InterPro" id="IPR007356">
    <property type="entry name" value="tRNA_m1G_MeTrfase_euk"/>
</dbReference>
<dbReference type="Gene3D" id="3.40.1280.30">
    <property type="match status" value="1"/>
</dbReference>
<gene>
    <name evidence="11" type="ORF">CYNAS_LOCUS14929</name>
</gene>
<name>A0AA36M920_CYLNA</name>
<dbReference type="GO" id="GO:0005739">
    <property type="term" value="C:mitochondrion"/>
    <property type="evidence" value="ECO:0007669"/>
    <property type="project" value="UniProtKB-SubCell"/>
</dbReference>
<dbReference type="InterPro" id="IPR028564">
    <property type="entry name" value="MT_TRM10-typ"/>
</dbReference>
<keyword evidence="12" id="KW-1185">Reference proteome</keyword>
<feature type="domain" description="SAM-dependent MTase TRM10-type" evidence="10">
    <location>
        <begin position="165"/>
        <end position="367"/>
    </location>
</feature>
<sequence length="402" mass="47041">MVIVDSFGCFYMKWLENLKLWYAWRIRRFFRMRNQTIAPIQWDEPLLKALPDRTLGGRLDRREIQKFDSIVREVKTISMLTKYFPSKITDEDWQILLECQTRKQRFDHIKFLRSRELEKVKDLEKKRAKEKLLEKLKRPRAVSNNHPPPLYYPATKLVKDQRRHQWHKVAIAHLCNAPRIVIDCRFLPLLSPRGAELTAVQLNYLISENRDSKTPWQVYFANFDLSSKRVRRLQQKHLSVIDSSATCSPAILSASYTEAFPRERIVYLSPDAEEELLTVDDDETYVLGGIVDRVVERGVPHHASLETATADGVSCKKLPLDKYVKWRSGTKYLTLTAVCAILRDVNNSGGDWESALTKHIPVRNVKSTEEKSMAGRMLYEKIRQFDRQVLQILDRELGEELR</sequence>
<comment type="caution">
    <text evidence="11">The sequence shown here is derived from an EMBL/GenBank/DDBJ whole genome shotgun (WGS) entry which is preliminary data.</text>
</comment>
<evidence type="ECO:0000256" key="8">
    <source>
        <dbReference type="ARBA" id="ARBA00023128"/>
    </source>
</evidence>
<evidence type="ECO:0000256" key="1">
    <source>
        <dbReference type="ARBA" id="ARBA00004173"/>
    </source>
</evidence>
<keyword evidence="7" id="KW-0175">Coiled coil</keyword>
<keyword evidence="3" id="KW-0808">Transferase</keyword>
<dbReference type="GO" id="GO:0000049">
    <property type="term" value="F:tRNA binding"/>
    <property type="evidence" value="ECO:0007669"/>
    <property type="project" value="TreeGrafter"/>
</dbReference>
<dbReference type="InterPro" id="IPR038459">
    <property type="entry name" value="MT_TRM10-typ_sf"/>
</dbReference>
<keyword evidence="2" id="KW-0489">Methyltransferase</keyword>
<dbReference type="PROSITE" id="PS51675">
    <property type="entry name" value="SAM_MT_TRM10"/>
    <property type="match status" value="1"/>
</dbReference>